<keyword evidence="4 5" id="KW-0472">Membrane</keyword>
<sequence>MKKESKYSFIGELRACAQSYSYEIAFSVYLLVVLLPNKVFYLFYMELSKFNDLGFLGSYDDVLFAGFIRQGFQSSVFFLCSLFFYL</sequence>
<feature type="transmembrane region" description="Helical" evidence="5">
    <location>
        <begin position="64"/>
        <end position="85"/>
    </location>
</feature>
<dbReference type="EMBL" id="UYRW01005390">
    <property type="protein sequence ID" value="VDM93767.1"/>
    <property type="molecule type" value="Genomic_DNA"/>
</dbReference>
<name>A0A182EPJ0_ONCOC</name>
<dbReference type="Pfam" id="PF00146">
    <property type="entry name" value="NADHdh"/>
    <property type="match status" value="1"/>
</dbReference>
<reference evidence="8" key="1">
    <citation type="submission" date="2016-06" db="UniProtKB">
        <authorList>
            <consortium name="WormBaseParasite"/>
        </authorList>
    </citation>
    <scope>IDENTIFICATION</scope>
</reference>
<evidence type="ECO:0000256" key="4">
    <source>
        <dbReference type="ARBA" id="ARBA00023136"/>
    </source>
</evidence>
<dbReference type="InterPro" id="IPR001694">
    <property type="entry name" value="NADH_UbQ_OxRdtase_su1/FPO"/>
</dbReference>
<evidence type="ECO:0000313" key="8">
    <source>
        <dbReference type="WBParaSite" id="nOo.2.0.1.t10048-RA"/>
    </source>
</evidence>
<dbReference type="AlphaFoldDB" id="A0A182EPJ0"/>
<dbReference type="Proteomes" id="UP000271087">
    <property type="component" value="Unassembled WGS sequence"/>
</dbReference>
<evidence type="ECO:0000313" key="6">
    <source>
        <dbReference type="EMBL" id="VDM93767.1"/>
    </source>
</evidence>
<gene>
    <name evidence="6" type="ORF">NOO_LOCUS10048</name>
</gene>
<evidence type="ECO:0000256" key="3">
    <source>
        <dbReference type="ARBA" id="ARBA00022989"/>
    </source>
</evidence>
<dbReference type="STRING" id="42157.A0A182EPJ0"/>
<protein>
    <submittedName>
        <fullName evidence="8">NADH-ubiquinone oxidoreductase chain 1</fullName>
    </submittedName>
</protein>
<keyword evidence="3 5" id="KW-1133">Transmembrane helix</keyword>
<accession>A0A182EPJ0</accession>
<comment type="subcellular location">
    <subcellularLocation>
        <location evidence="1">Membrane</location>
        <topology evidence="1">Multi-pass membrane protein</topology>
    </subcellularLocation>
</comment>
<organism evidence="8">
    <name type="scientific">Onchocerca ochengi</name>
    <name type="common">Filarial nematode worm</name>
    <dbReference type="NCBI Taxonomy" id="42157"/>
    <lineage>
        <taxon>Eukaryota</taxon>
        <taxon>Metazoa</taxon>
        <taxon>Ecdysozoa</taxon>
        <taxon>Nematoda</taxon>
        <taxon>Chromadorea</taxon>
        <taxon>Rhabditida</taxon>
        <taxon>Spirurina</taxon>
        <taxon>Spiruromorpha</taxon>
        <taxon>Filarioidea</taxon>
        <taxon>Onchocercidae</taxon>
        <taxon>Onchocerca</taxon>
    </lineage>
</organism>
<dbReference type="WBParaSite" id="nOo.2.0.1.t10048-RA">
    <property type="protein sequence ID" value="nOo.2.0.1.t10048-RA"/>
    <property type="gene ID" value="nOo.2.0.1.g10048"/>
</dbReference>
<dbReference type="OrthoDB" id="5847499at2759"/>
<proteinExistence type="predicted"/>
<dbReference type="GO" id="GO:0016020">
    <property type="term" value="C:membrane"/>
    <property type="evidence" value="ECO:0007669"/>
    <property type="project" value="UniProtKB-SubCell"/>
</dbReference>
<keyword evidence="2 5" id="KW-0812">Transmembrane</keyword>
<keyword evidence="7" id="KW-1185">Reference proteome</keyword>
<evidence type="ECO:0000256" key="1">
    <source>
        <dbReference type="ARBA" id="ARBA00004141"/>
    </source>
</evidence>
<evidence type="ECO:0000313" key="7">
    <source>
        <dbReference type="Proteomes" id="UP000271087"/>
    </source>
</evidence>
<evidence type="ECO:0000256" key="2">
    <source>
        <dbReference type="ARBA" id="ARBA00022692"/>
    </source>
</evidence>
<evidence type="ECO:0000256" key="5">
    <source>
        <dbReference type="SAM" id="Phobius"/>
    </source>
</evidence>
<reference evidence="6 7" key="2">
    <citation type="submission" date="2018-08" db="EMBL/GenBank/DDBJ databases">
        <authorList>
            <person name="Laetsch R D."/>
            <person name="Stevens L."/>
            <person name="Kumar S."/>
            <person name="Blaxter L. M."/>
        </authorList>
    </citation>
    <scope>NUCLEOTIDE SEQUENCE [LARGE SCALE GENOMIC DNA]</scope>
</reference>
<feature type="transmembrane region" description="Helical" evidence="5">
    <location>
        <begin position="20"/>
        <end position="44"/>
    </location>
</feature>